<dbReference type="EMBL" id="CAJVPQ010000627">
    <property type="protein sequence ID" value="CAG8497868.1"/>
    <property type="molecule type" value="Genomic_DNA"/>
</dbReference>
<dbReference type="AlphaFoldDB" id="A0A9N9EXH0"/>
<evidence type="ECO:0000256" key="1">
    <source>
        <dbReference type="SAM" id="MobiDB-lite"/>
    </source>
</evidence>
<evidence type="ECO:0000313" key="2">
    <source>
        <dbReference type="EMBL" id="CAG8497868.1"/>
    </source>
</evidence>
<protein>
    <submittedName>
        <fullName evidence="2">15504_t:CDS:1</fullName>
    </submittedName>
</protein>
<comment type="caution">
    <text evidence="2">The sequence shown here is derived from an EMBL/GenBank/DDBJ whole genome shotgun (WGS) entry which is preliminary data.</text>
</comment>
<feature type="region of interest" description="Disordered" evidence="1">
    <location>
        <begin position="1"/>
        <end position="30"/>
    </location>
</feature>
<feature type="non-terminal residue" evidence="2">
    <location>
        <position position="1"/>
    </location>
</feature>
<organism evidence="2 3">
    <name type="scientific">Funneliformis caledonium</name>
    <dbReference type="NCBI Taxonomy" id="1117310"/>
    <lineage>
        <taxon>Eukaryota</taxon>
        <taxon>Fungi</taxon>
        <taxon>Fungi incertae sedis</taxon>
        <taxon>Mucoromycota</taxon>
        <taxon>Glomeromycotina</taxon>
        <taxon>Glomeromycetes</taxon>
        <taxon>Glomerales</taxon>
        <taxon>Glomeraceae</taxon>
        <taxon>Funneliformis</taxon>
    </lineage>
</organism>
<gene>
    <name evidence="2" type="ORF">FCALED_LOCUS3550</name>
</gene>
<sequence length="327" mass="38068">MERLSRHAHHLKKTHKIQAQKSEANKNDKKQKINEIISEIDKPKLDNVLDKMHYPKGKNQGRILSTHLQGKAAEFITCLIYKPNSSVAALAKENSIIKNLHVAHIIFTTFEDIAFEKLTTTIGFSKQSYPFNLLYLVWELHNGYDKTNKDKPLGMKAEIIYDLYKILLNFDMNQYQKPMRYDAQPRIFIEHNKFDQLPSGHRAHQMPETVLRWIKDLKFIAKNIHDFFIEELIEATKVLTEQQIEKLIGNLELAAEKSLKVFQKWMNCWLHLPLSICYLGGSYGHEFAKAYANVVLDLYGSNVPTLRQLAYMKFLESDIEEGITNDF</sequence>
<evidence type="ECO:0000313" key="3">
    <source>
        <dbReference type="Proteomes" id="UP000789570"/>
    </source>
</evidence>
<proteinExistence type="predicted"/>
<accession>A0A9N9EXH0</accession>
<feature type="compositionally biased region" description="Basic residues" evidence="1">
    <location>
        <begin position="1"/>
        <end position="18"/>
    </location>
</feature>
<dbReference type="Proteomes" id="UP000789570">
    <property type="component" value="Unassembled WGS sequence"/>
</dbReference>
<reference evidence="2" key="1">
    <citation type="submission" date="2021-06" db="EMBL/GenBank/DDBJ databases">
        <authorList>
            <person name="Kallberg Y."/>
            <person name="Tangrot J."/>
            <person name="Rosling A."/>
        </authorList>
    </citation>
    <scope>NUCLEOTIDE SEQUENCE</scope>
    <source>
        <strain evidence="2">UK204</strain>
    </source>
</reference>
<dbReference type="OrthoDB" id="2309379at2759"/>
<keyword evidence="3" id="KW-1185">Reference proteome</keyword>
<name>A0A9N9EXH0_9GLOM</name>